<evidence type="ECO:0000313" key="1">
    <source>
        <dbReference type="EMBL" id="NGZ88344.1"/>
    </source>
</evidence>
<gene>
    <name evidence="1" type="ORF">GW587_29330</name>
</gene>
<name>A0ABX0FUG0_9BURK</name>
<reference evidence="2" key="2">
    <citation type="submission" date="2023-07" db="EMBL/GenBank/DDBJ databases">
        <title>Duganella aceri sp. nov., isolated from tree sap.</title>
        <authorList>
            <person name="Kim I.S."/>
        </authorList>
    </citation>
    <scope>NUCLEOTIDE SEQUENCE [LARGE SCALE GENOMIC DNA]</scope>
    <source>
        <strain evidence="2">SAP-35</strain>
    </source>
</reference>
<protein>
    <recommendedName>
        <fullName evidence="3">CN hydrolase domain-containing protein</fullName>
    </recommendedName>
</protein>
<dbReference type="EMBL" id="JAADJT010000020">
    <property type="protein sequence ID" value="NGZ88344.1"/>
    <property type="molecule type" value="Genomic_DNA"/>
</dbReference>
<keyword evidence="2" id="KW-1185">Reference proteome</keyword>
<reference evidence="1 2" key="1">
    <citation type="submission" date="2020-01" db="EMBL/GenBank/DDBJ databases">
        <authorList>
            <person name="Lee S.D."/>
        </authorList>
    </citation>
    <scope>NUCLEOTIDE SEQUENCE [LARGE SCALE GENOMIC DNA]</scope>
    <source>
        <strain evidence="1 2">SAP-35</strain>
    </source>
</reference>
<evidence type="ECO:0000313" key="2">
    <source>
        <dbReference type="Proteomes" id="UP000666369"/>
    </source>
</evidence>
<organism evidence="1 2">
    <name type="scientific">Duganella aceris</name>
    <dbReference type="NCBI Taxonomy" id="2703883"/>
    <lineage>
        <taxon>Bacteria</taxon>
        <taxon>Pseudomonadati</taxon>
        <taxon>Pseudomonadota</taxon>
        <taxon>Betaproteobacteria</taxon>
        <taxon>Burkholderiales</taxon>
        <taxon>Oxalobacteraceae</taxon>
        <taxon>Telluria group</taxon>
        <taxon>Duganella</taxon>
    </lineage>
</organism>
<proteinExistence type="predicted"/>
<accession>A0ABX0FUG0</accession>
<evidence type="ECO:0008006" key="3">
    <source>
        <dbReference type="Google" id="ProtNLM"/>
    </source>
</evidence>
<dbReference type="Proteomes" id="UP000666369">
    <property type="component" value="Unassembled WGS sequence"/>
</dbReference>
<dbReference type="RefSeq" id="WP_166108458.1">
    <property type="nucleotide sequence ID" value="NZ_JAADJT010000020.1"/>
</dbReference>
<sequence length="63" mass="6939">MHDAQGRVIVAPERDLKNVAHVYCENSDIAERTAGDQKYGVRPWAADSALAERLWRLSAAMAG</sequence>
<comment type="caution">
    <text evidence="1">The sequence shown here is derived from an EMBL/GenBank/DDBJ whole genome shotgun (WGS) entry which is preliminary data.</text>
</comment>